<name>A0ACB8TS57_9APHY</name>
<gene>
    <name evidence="1" type="ORF">BDY19DRAFT_909584</name>
</gene>
<dbReference type="Proteomes" id="UP001055072">
    <property type="component" value="Unassembled WGS sequence"/>
</dbReference>
<evidence type="ECO:0000313" key="2">
    <source>
        <dbReference type="Proteomes" id="UP001055072"/>
    </source>
</evidence>
<proteinExistence type="predicted"/>
<accession>A0ACB8TS57</accession>
<sequence>MAVETPQVSSESLKSLESTLLNTLGNVPLHKRFRALFTLKALKNEDAVRIISEGFTDESALLKHELAYCLGQMKKTSALPVLESVLKNESENPMVRHEAAEAMGAISAASSIPVLREYAAHSNRDVRETCEIALAKIEWDHSDEGQAHRVKESEKSKEGTQTYTSIDPAPPTSGLLANKPAPTSVSSESISDLRAKLLNTKLPLFERYRAMFALRNIGTEEAVDALAAGFTDDSALFKHEIAFVFGQLLHPHSITSLLQILENGSESDMVRHEAAEALGGIATPEVLPHLKEWAARPDAPRVVKESCEIALDMYEYENSGAFQYADGLDSTASPVTAAA</sequence>
<reference evidence="1" key="1">
    <citation type="journal article" date="2021" name="Environ. Microbiol.">
        <title>Gene family expansions and transcriptome signatures uncover fungal adaptations to wood decay.</title>
        <authorList>
            <person name="Hage H."/>
            <person name="Miyauchi S."/>
            <person name="Viragh M."/>
            <person name="Drula E."/>
            <person name="Min B."/>
            <person name="Chaduli D."/>
            <person name="Navarro D."/>
            <person name="Favel A."/>
            <person name="Norest M."/>
            <person name="Lesage-Meessen L."/>
            <person name="Balint B."/>
            <person name="Merenyi Z."/>
            <person name="de Eugenio L."/>
            <person name="Morin E."/>
            <person name="Martinez A.T."/>
            <person name="Baldrian P."/>
            <person name="Stursova M."/>
            <person name="Martinez M.J."/>
            <person name="Novotny C."/>
            <person name="Magnuson J.K."/>
            <person name="Spatafora J.W."/>
            <person name="Maurice S."/>
            <person name="Pangilinan J."/>
            <person name="Andreopoulos W."/>
            <person name="LaButti K."/>
            <person name="Hundley H."/>
            <person name="Na H."/>
            <person name="Kuo A."/>
            <person name="Barry K."/>
            <person name="Lipzen A."/>
            <person name="Henrissat B."/>
            <person name="Riley R."/>
            <person name="Ahrendt S."/>
            <person name="Nagy L.G."/>
            <person name="Grigoriev I.V."/>
            <person name="Martin F."/>
            <person name="Rosso M.N."/>
        </authorList>
    </citation>
    <scope>NUCLEOTIDE SEQUENCE</scope>
    <source>
        <strain evidence="1">CBS 384.51</strain>
    </source>
</reference>
<comment type="caution">
    <text evidence="1">The sequence shown here is derived from an EMBL/GenBank/DDBJ whole genome shotgun (WGS) entry which is preliminary data.</text>
</comment>
<keyword evidence="2" id="KW-1185">Reference proteome</keyword>
<dbReference type="EMBL" id="MU274938">
    <property type="protein sequence ID" value="KAI0084842.1"/>
    <property type="molecule type" value="Genomic_DNA"/>
</dbReference>
<evidence type="ECO:0000313" key="1">
    <source>
        <dbReference type="EMBL" id="KAI0084842.1"/>
    </source>
</evidence>
<protein>
    <submittedName>
        <fullName evidence="1">ARM repeat-containing protein</fullName>
    </submittedName>
</protein>
<organism evidence="1 2">
    <name type="scientific">Irpex rosettiformis</name>
    <dbReference type="NCBI Taxonomy" id="378272"/>
    <lineage>
        <taxon>Eukaryota</taxon>
        <taxon>Fungi</taxon>
        <taxon>Dikarya</taxon>
        <taxon>Basidiomycota</taxon>
        <taxon>Agaricomycotina</taxon>
        <taxon>Agaricomycetes</taxon>
        <taxon>Polyporales</taxon>
        <taxon>Irpicaceae</taxon>
        <taxon>Irpex</taxon>
    </lineage>
</organism>